<dbReference type="CDD" id="cd02440">
    <property type="entry name" value="AdoMet_MTases"/>
    <property type="match status" value="1"/>
</dbReference>
<feature type="region of interest" description="Disordered" evidence="2">
    <location>
        <begin position="1"/>
        <end position="32"/>
    </location>
</feature>
<organism evidence="3 4">
    <name type="scientific">Neoarthrinium moseri</name>
    <dbReference type="NCBI Taxonomy" id="1658444"/>
    <lineage>
        <taxon>Eukaryota</taxon>
        <taxon>Fungi</taxon>
        <taxon>Dikarya</taxon>
        <taxon>Ascomycota</taxon>
        <taxon>Pezizomycotina</taxon>
        <taxon>Sordariomycetes</taxon>
        <taxon>Xylariomycetidae</taxon>
        <taxon>Amphisphaeriales</taxon>
        <taxon>Apiosporaceae</taxon>
        <taxon>Neoarthrinium</taxon>
    </lineage>
</organism>
<evidence type="ECO:0000256" key="2">
    <source>
        <dbReference type="SAM" id="MobiDB-lite"/>
    </source>
</evidence>
<reference evidence="3" key="1">
    <citation type="submission" date="2021-03" db="EMBL/GenBank/DDBJ databases">
        <title>Revisited historic fungal species revealed as producer of novel bioactive compounds through whole genome sequencing and comparative genomics.</title>
        <authorList>
            <person name="Vignolle G.A."/>
            <person name="Hochenegger N."/>
            <person name="Mach R.L."/>
            <person name="Mach-Aigner A.R."/>
            <person name="Javad Rahimi M."/>
            <person name="Salim K.A."/>
            <person name="Chan C.M."/>
            <person name="Lim L.B.L."/>
            <person name="Cai F."/>
            <person name="Druzhinina I.S."/>
            <person name="U'Ren J.M."/>
            <person name="Derntl C."/>
        </authorList>
    </citation>
    <scope>NUCLEOTIDE SEQUENCE</scope>
    <source>
        <strain evidence="3">TUCIM 5799</strain>
    </source>
</reference>
<comment type="similarity">
    <text evidence="1">Belongs to the methyltransferase superfamily. LaeA methyltransferase family.</text>
</comment>
<dbReference type="PANTHER" id="PTHR43591">
    <property type="entry name" value="METHYLTRANSFERASE"/>
    <property type="match status" value="1"/>
</dbReference>
<comment type="caution">
    <text evidence="3">The sequence shown here is derived from an EMBL/GenBank/DDBJ whole genome shotgun (WGS) entry which is preliminary data.</text>
</comment>
<evidence type="ECO:0000256" key="1">
    <source>
        <dbReference type="ARBA" id="ARBA00038158"/>
    </source>
</evidence>
<name>A0A9P9WPZ3_9PEZI</name>
<evidence type="ECO:0000313" key="4">
    <source>
        <dbReference type="Proteomes" id="UP000829685"/>
    </source>
</evidence>
<proteinExistence type="inferred from homology"/>
<protein>
    <recommendedName>
        <fullName evidence="5">S-adenosyl-L-methionine-dependent methyltransferase</fullName>
    </recommendedName>
</protein>
<dbReference type="PANTHER" id="PTHR43591:SF102">
    <property type="entry name" value="S-ADENOSYL-L-METHIONINE-DEPENDENT METHYLTRANSFERASE"/>
    <property type="match status" value="1"/>
</dbReference>
<dbReference type="Proteomes" id="UP000829685">
    <property type="component" value="Unassembled WGS sequence"/>
</dbReference>
<accession>A0A9P9WPZ3</accession>
<dbReference type="EMBL" id="JAFIMR010000009">
    <property type="protein sequence ID" value="KAI1874461.1"/>
    <property type="molecule type" value="Genomic_DNA"/>
</dbReference>
<dbReference type="AlphaFoldDB" id="A0A9P9WPZ3"/>
<keyword evidence="4" id="KW-1185">Reference proteome</keyword>
<dbReference type="Gene3D" id="3.40.50.150">
    <property type="entry name" value="Vaccinia Virus protein VP39"/>
    <property type="match status" value="1"/>
</dbReference>
<evidence type="ECO:0000313" key="3">
    <source>
        <dbReference type="EMBL" id="KAI1874461.1"/>
    </source>
</evidence>
<dbReference type="Pfam" id="PF13489">
    <property type="entry name" value="Methyltransf_23"/>
    <property type="match status" value="1"/>
</dbReference>
<gene>
    <name evidence="3" type="ORF">JX265_004669</name>
</gene>
<dbReference type="GO" id="GO:0008168">
    <property type="term" value="F:methyltransferase activity"/>
    <property type="evidence" value="ECO:0007669"/>
    <property type="project" value="TreeGrafter"/>
</dbReference>
<dbReference type="SUPFAM" id="SSF53335">
    <property type="entry name" value="S-adenosyl-L-methionine-dependent methyltransferases"/>
    <property type="match status" value="1"/>
</dbReference>
<evidence type="ECO:0008006" key="5">
    <source>
        <dbReference type="Google" id="ProtNLM"/>
    </source>
</evidence>
<dbReference type="InterPro" id="IPR029063">
    <property type="entry name" value="SAM-dependent_MTases_sf"/>
</dbReference>
<sequence>MIRCTDPANRPESRGSQNAVPVGVPSGPAVGYRPDVTVSADERFDSDTWGRTPTNYSIIEEDSVIEDTGRSYHGYKQGKYYIPNDGVEQDRLDFQHRMFLEALDGQLSLAPLPDSPRQVLDICCGTGIWSIQFAEAHPDSTVLGTDLSFIQPSTGIPPNCSFIKEDAEDEWLYPHKFDYIHFRFVTTCFDDPKAVMRSAFENLNPGGWIEYQDIQTGFWSPDESVRGTSIEKWGRHLIAGAAAKGRNIDVARHYKTWMEELGFENVTQVSVPLPGNVWPRDRKWKRVGAYLSRDLLMGLDGISRKMLVAAGLSPSEIATLLTNVRKELVNTQIRWSFPAVVVYGQKPLVTRQLPPLNGLSVRQADSVEESALRKFDSGTRDYLR</sequence>
<feature type="compositionally biased region" description="Low complexity" evidence="2">
    <location>
        <begin position="19"/>
        <end position="31"/>
    </location>
</feature>